<evidence type="ECO:0000256" key="18">
    <source>
        <dbReference type="ARBA" id="ARBA00031026"/>
    </source>
</evidence>
<keyword evidence="11 20" id="KW-0274">FAD</keyword>
<dbReference type="HAMAP" id="MF_00037">
    <property type="entry name" value="MurB"/>
    <property type="match status" value="1"/>
</dbReference>
<dbReference type="SUPFAM" id="SSF56194">
    <property type="entry name" value="Uridine diphospho-N-Acetylenolpyruvylglucosamine reductase, MurB, C-terminal domain"/>
    <property type="match status" value="1"/>
</dbReference>
<keyword evidence="8 20" id="KW-0963">Cytoplasm</keyword>
<evidence type="ECO:0000256" key="12">
    <source>
        <dbReference type="ARBA" id="ARBA00022857"/>
    </source>
</evidence>
<feature type="domain" description="FAD-binding PCMH-type" evidence="21">
    <location>
        <begin position="118"/>
        <end position="288"/>
    </location>
</feature>
<dbReference type="GO" id="GO:0008762">
    <property type="term" value="F:UDP-N-acetylmuramate dehydrogenase activity"/>
    <property type="evidence" value="ECO:0007669"/>
    <property type="project" value="UniProtKB-UniRule"/>
</dbReference>
<comment type="similarity">
    <text evidence="5 20">Belongs to the MurB family.</text>
</comment>
<feature type="active site" evidence="20">
    <location>
        <position position="434"/>
    </location>
</feature>
<keyword evidence="10 20" id="KW-0285">Flavoprotein</keyword>
<dbReference type="Pfam" id="PF01565">
    <property type="entry name" value="FAD_binding_4"/>
    <property type="match status" value="1"/>
</dbReference>
<dbReference type="EC" id="1.3.1.98" evidence="6 20"/>
<dbReference type="PROSITE" id="PS51387">
    <property type="entry name" value="FAD_PCMH"/>
    <property type="match status" value="1"/>
</dbReference>
<dbReference type="InterPro" id="IPR036635">
    <property type="entry name" value="MurB_C_sf"/>
</dbReference>
<evidence type="ECO:0000256" key="16">
    <source>
        <dbReference type="ARBA" id="ARBA00023306"/>
    </source>
</evidence>
<dbReference type="Gene3D" id="3.30.465.10">
    <property type="match status" value="1"/>
</dbReference>
<dbReference type="InterPro" id="IPR016166">
    <property type="entry name" value="FAD-bd_PCMH"/>
</dbReference>
<dbReference type="SUPFAM" id="SSF56176">
    <property type="entry name" value="FAD-binding/transporter-associated domain-like"/>
    <property type="match status" value="1"/>
</dbReference>
<dbReference type="PANTHER" id="PTHR21071:SF4">
    <property type="entry name" value="UDP-N-ACETYLENOLPYRUVOYLGLUCOSAMINE REDUCTASE"/>
    <property type="match status" value="1"/>
</dbReference>
<feature type="active site" evidence="20">
    <location>
        <position position="265"/>
    </location>
</feature>
<dbReference type="InterPro" id="IPR036318">
    <property type="entry name" value="FAD-bd_PCMH-like_sf"/>
</dbReference>
<dbReference type="Gene3D" id="3.90.78.10">
    <property type="entry name" value="UDP-N-acetylenolpyruvoylglucosamine reductase, C-terminal domain"/>
    <property type="match status" value="1"/>
</dbReference>
<comment type="caution">
    <text evidence="22">The sequence shown here is derived from an EMBL/GenBank/DDBJ whole genome shotgun (WGS) entry which is preliminary data.</text>
</comment>
<dbReference type="GO" id="GO:0071949">
    <property type="term" value="F:FAD binding"/>
    <property type="evidence" value="ECO:0007669"/>
    <property type="project" value="InterPro"/>
</dbReference>
<evidence type="ECO:0000256" key="13">
    <source>
        <dbReference type="ARBA" id="ARBA00022960"/>
    </source>
</evidence>
<dbReference type="InterPro" id="IPR006094">
    <property type="entry name" value="Oxid_FAD_bind_N"/>
</dbReference>
<keyword evidence="17 20" id="KW-0961">Cell wall biogenesis/degradation</keyword>
<evidence type="ECO:0000256" key="15">
    <source>
        <dbReference type="ARBA" id="ARBA00023002"/>
    </source>
</evidence>
<dbReference type="PANTHER" id="PTHR21071">
    <property type="entry name" value="UDP-N-ACETYLENOLPYRUVOYLGLUCOSAMINE REDUCTASE"/>
    <property type="match status" value="1"/>
</dbReference>
<evidence type="ECO:0000256" key="4">
    <source>
        <dbReference type="ARBA" id="ARBA00004752"/>
    </source>
</evidence>
<evidence type="ECO:0000256" key="10">
    <source>
        <dbReference type="ARBA" id="ARBA00022630"/>
    </source>
</evidence>
<dbReference type="PATRIC" id="fig|251707.3.peg.2598"/>
<dbReference type="InterPro" id="IPR011601">
    <property type="entry name" value="MurB_C"/>
</dbReference>
<evidence type="ECO:0000256" key="17">
    <source>
        <dbReference type="ARBA" id="ARBA00023316"/>
    </source>
</evidence>
<keyword evidence="16 20" id="KW-0131">Cell cycle</keyword>
<dbReference type="Proteomes" id="UP000050562">
    <property type="component" value="Unassembled WGS sequence"/>
</dbReference>
<dbReference type="Pfam" id="PF02873">
    <property type="entry name" value="MurB_C"/>
    <property type="match status" value="1"/>
</dbReference>
<dbReference type="NCBIfam" id="NF000755">
    <property type="entry name" value="PRK00046.1"/>
    <property type="match status" value="1"/>
</dbReference>
<keyword evidence="13 20" id="KW-0133">Cell shape</keyword>
<evidence type="ECO:0000256" key="7">
    <source>
        <dbReference type="ARBA" id="ARBA00015188"/>
    </source>
</evidence>
<evidence type="ECO:0000256" key="11">
    <source>
        <dbReference type="ARBA" id="ARBA00022827"/>
    </source>
</evidence>
<keyword evidence="12 20" id="KW-0521">NADP</keyword>
<evidence type="ECO:0000259" key="21">
    <source>
        <dbReference type="PROSITE" id="PS51387"/>
    </source>
</evidence>
<dbReference type="AlphaFoldDB" id="A0A0N8SJQ2"/>
<comment type="cofactor">
    <cofactor evidence="1 20">
        <name>FAD</name>
        <dbReference type="ChEBI" id="CHEBI:57692"/>
    </cofactor>
</comment>
<reference evidence="22 23" key="1">
    <citation type="submission" date="2015-09" db="EMBL/GenBank/DDBJ databases">
        <title>Genome announcement of multiple Pseudomonas syringae strains.</title>
        <authorList>
            <person name="Thakur S."/>
            <person name="Wang P.W."/>
            <person name="Gong Y."/>
            <person name="Weir B.S."/>
            <person name="Guttman D.S."/>
        </authorList>
    </citation>
    <scope>NUCLEOTIDE SEQUENCE [LARGE SCALE GENOMIC DNA]</scope>
    <source>
        <strain evidence="22 23">ICMP3956</strain>
    </source>
</reference>
<evidence type="ECO:0000256" key="19">
    <source>
        <dbReference type="ARBA" id="ARBA00048914"/>
    </source>
</evidence>
<comment type="catalytic activity">
    <reaction evidence="19 20">
        <text>UDP-N-acetyl-alpha-D-muramate + NADP(+) = UDP-N-acetyl-3-O-(1-carboxyvinyl)-alpha-D-glucosamine + NADPH + H(+)</text>
        <dbReference type="Rhea" id="RHEA:12248"/>
        <dbReference type="ChEBI" id="CHEBI:15378"/>
        <dbReference type="ChEBI" id="CHEBI:57783"/>
        <dbReference type="ChEBI" id="CHEBI:58349"/>
        <dbReference type="ChEBI" id="CHEBI:68483"/>
        <dbReference type="ChEBI" id="CHEBI:70757"/>
        <dbReference type="EC" id="1.3.1.98"/>
    </reaction>
</comment>
<feature type="active site" description="Proton donor" evidence="20">
    <location>
        <position position="338"/>
    </location>
</feature>
<evidence type="ECO:0000256" key="1">
    <source>
        <dbReference type="ARBA" id="ARBA00001974"/>
    </source>
</evidence>
<dbReference type="GO" id="GO:0008360">
    <property type="term" value="P:regulation of cell shape"/>
    <property type="evidence" value="ECO:0007669"/>
    <property type="project" value="UniProtKB-KW"/>
</dbReference>
<protein>
    <recommendedName>
        <fullName evidence="7 20">UDP-N-acetylenolpyruvoylglucosamine reductase</fullName>
        <ecNumber evidence="6 20">1.3.1.98</ecNumber>
    </recommendedName>
    <alternativeName>
        <fullName evidence="18 20">UDP-N-acetylmuramate dehydrogenase</fullName>
    </alternativeName>
</protein>
<dbReference type="InterPro" id="IPR003170">
    <property type="entry name" value="MurB"/>
</dbReference>
<dbReference type="InterPro" id="IPR016167">
    <property type="entry name" value="FAD-bd_PCMH_sub1"/>
</dbReference>
<dbReference type="UniPathway" id="UPA00219"/>
<dbReference type="NCBIfam" id="TIGR00179">
    <property type="entry name" value="murB"/>
    <property type="match status" value="1"/>
</dbReference>
<dbReference type="EMBL" id="LJRC01000219">
    <property type="protein sequence ID" value="KPY33024.1"/>
    <property type="molecule type" value="Genomic_DNA"/>
</dbReference>
<dbReference type="GO" id="GO:0051301">
    <property type="term" value="P:cell division"/>
    <property type="evidence" value="ECO:0007669"/>
    <property type="project" value="UniProtKB-KW"/>
</dbReference>
<evidence type="ECO:0000313" key="22">
    <source>
        <dbReference type="EMBL" id="KPY33024.1"/>
    </source>
</evidence>
<evidence type="ECO:0000256" key="5">
    <source>
        <dbReference type="ARBA" id="ARBA00010485"/>
    </source>
</evidence>
<evidence type="ECO:0000256" key="2">
    <source>
        <dbReference type="ARBA" id="ARBA00003921"/>
    </source>
</evidence>
<dbReference type="Gene3D" id="3.30.43.10">
    <property type="entry name" value="Uridine Diphospho-n-acetylenolpyruvylglucosamine Reductase, domain 2"/>
    <property type="match status" value="1"/>
</dbReference>
<comment type="function">
    <text evidence="2 20">Cell wall formation.</text>
</comment>
<dbReference type="GO" id="GO:0071555">
    <property type="term" value="P:cell wall organization"/>
    <property type="evidence" value="ECO:0007669"/>
    <property type="project" value="UniProtKB-KW"/>
</dbReference>
<sequence length="438" mass="47516">MPWLPTATSCPQACLCAVISVSTPIAPASCMTSSDGGRACSRTLRTLSSCVRCGMVCASMSPTPSRRRPPVSTPPKTLSASDACWRFDVGSPVVRESGPMTLQVQSAVSLKPFNTFGVDVQAKLFAEAHSDDDVRRALAYSAEHDVPLLVVGGGSNLLLSGDIPALVLRMASRGIRIVREDCAEAIVEAEAGEPWHPFVQASLKMGLSGLENLSLIPGTVGAAPMQNIGAYGVEIKDVFHGLTALDRETGELREFSLEDCAFDYRDSVFKHEVGRWLILRVRFRLTWESKLHLEYGPVRQRLDEMGVKQPTPFDVSRAICSIRSEKLPDPAVLGNAGSFFKNPVVSAESFAAIRHEHPGVVGYPQADTRVKLAAGWLIEQAGWKGFRDGDAGVHALQSLVLVNYGQATGLQLLSLARRIQADIAERFNVELEMEPNLY</sequence>
<comment type="subcellular location">
    <subcellularLocation>
        <location evidence="3 20">Cytoplasm</location>
    </subcellularLocation>
</comment>
<name>A0A0N8SJQ2_9PSED</name>
<evidence type="ECO:0000256" key="6">
    <source>
        <dbReference type="ARBA" id="ARBA00012518"/>
    </source>
</evidence>
<comment type="pathway">
    <text evidence="4 20">Cell wall biogenesis; peptidoglycan biosynthesis.</text>
</comment>
<dbReference type="GO" id="GO:0005829">
    <property type="term" value="C:cytosol"/>
    <property type="evidence" value="ECO:0007669"/>
    <property type="project" value="TreeGrafter"/>
</dbReference>
<gene>
    <name evidence="20" type="primary">murB</name>
    <name evidence="22" type="ORF">ALO52_04650</name>
</gene>
<dbReference type="GO" id="GO:0009252">
    <property type="term" value="P:peptidoglycan biosynthetic process"/>
    <property type="evidence" value="ECO:0007669"/>
    <property type="project" value="UniProtKB-UniRule"/>
</dbReference>
<keyword evidence="15 20" id="KW-0560">Oxidoreductase</keyword>
<proteinExistence type="inferred from homology"/>
<evidence type="ECO:0000256" key="8">
    <source>
        <dbReference type="ARBA" id="ARBA00022490"/>
    </source>
</evidence>
<evidence type="ECO:0000256" key="14">
    <source>
        <dbReference type="ARBA" id="ARBA00022984"/>
    </source>
</evidence>
<evidence type="ECO:0000256" key="9">
    <source>
        <dbReference type="ARBA" id="ARBA00022618"/>
    </source>
</evidence>
<evidence type="ECO:0000256" key="3">
    <source>
        <dbReference type="ARBA" id="ARBA00004496"/>
    </source>
</evidence>
<dbReference type="InterPro" id="IPR016169">
    <property type="entry name" value="FAD-bd_PCMH_sub2"/>
</dbReference>
<keyword evidence="9 20" id="KW-0132">Cell division</keyword>
<keyword evidence="14 20" id="KW-0573">Peptidoglycan synthesis</keyword>
<evidence type="ECO:0000313" key="23">
    <source>
        <dbReference type="Proteomes" id="UP000050562"/>
    </source>
</evidence>
<organism evidence="22 23">
    <name type="scientific">Pseudomonas syringae pv. primulae</name>
    <dbReference type="NCBI Taxonomy" id="251707"/>
    <lineage>
        <taxon>Bacteria</taxon>
        <taxon>Pseudomonadati</taxon>
        <taxon>Pseudomonadota</taxon>
        <taxon>Gammaproteobacteria</taxon>
        <taxon>Pseudomonadales</taxon>
        <taxon>Pseudomonadaceae</taxon>
        <taxon>Pseudomonas</taxon>
    </lineage>
</organism>
<evidence type="ECO:0000256" key="20">
    <source>
        <dbReference type="HAMAP-Rule" id="MF_00037"/>
    </source>
</evidence>
<dbReference type="NCBIfam" id="NF010478">
    <property type="entry name" value="PRK13903.1"/>
    <property type="match status" value="1"/>
</dbReference>
<accession>A0A0N8SJQ2</accession>